<protein>
    <submittedName>
        <fullName evidence="1">Uncharacterized protein</fullName>
    </submittedName>
</protein>
<dbReference type="RefSeq" id="WP_023977747.1">
    <property type="nucleotide sequence ID" value="NZ_CBLX010000005.1"/>
</dbReference>
<gene>
    <name evidence="1" type="ORF">ASAP_0882</name>
</gene>
<organism evidence="1 2">
    <name type="scientific">Asaia bogorensis</name>
    <dbReference type="NCBI Taxonomy" id="91915"/>
    <lineage>
        <taxon>Bacteria</taxon>
        <taxon>Pseudomonadati</taxon>
        <taxon>Pseudomonadota</taxon>
        <taxon>Alphaproteobacteria</taxon>
        <taxon>Acetobacterales</taxon>
        <taxon>Acetobacteraceae</taxon>
        <taxon>Asaia</taxon>
    </lineage>
</organism>
<sequence length="159" mass="17662">MIQASARLLRFPAERCAAPTFAHLLAQLSANTSMADECLRYGLSAPDLNALGEQGIAIGMKMRRQIVLPADAGEAADKREIWFAPARVTMLRSITRVHDMTWRAEQTGDPQDHRAAFSARYRAWQTCKRLIAAWETLCLDEGDERPSASILTFKNKASG</sequence>
<reference evidence="1 2" key="2">
    <citation type="journal article" date="2014" name="PLoS ONE">
        <title>Evolution of mitochondria reconstructed from the energy metabolism of living bacteria.</title>
        <authorList>
            <person name="Degli Esposti M."/>
            <person name="Chouaia B."/>
            <person name="Comandatore F."/>
            <person name="Crotti E."/>
            <person name="Sassera D."/>
            <person name="Lievens P.M."/>
            <person name="Daffonchio D."/>
            <person name="Bandi C."/>
        </authorList>
    </citation>
    <scope>NUCLEOTIDE SEQUENCE [LARGE SCALE GENOMIC DNA]</scope>
    <source>
        <strain evidence="1 2">SF2.1</strain>
    </source>
</reference>
<dbReference type="EMBL" id="CBLX010000005">
    <property type="protein sequence ID" value="CDG38927.1"/>
    <property type="molecule type" value="Genomic_DNA"/>
</dbReference>
<evidence type="ECO:0000313" key="1">
    <source>
        <dbReference type="EMBL" id="CDG38927.1"/>
    </source>
</evidence>
<dbReference type="AlphaFoldDB" id="A0A060QJG7"/>
<proteinExistence type="predicted"/>
<accession>A0A060QJG7</accession>
<evidence type="ECO:0000313" key="2">
    <source>
        <dbReference type="Proteomes" id="UP000027583"/>
    </source>
</evidence>
<reference evidence="1 2" key="1">
    <citation type="journal article" date="2014" name="Genome Biol. Evol.">
        <title>Acetic acid bacteria genomes reveal functional traits for adaptation to life in insect guts.</title>
        <authorList>
            <person name="Chouaia B."/>
            <person name="Gaiarsa S."/>
            <person name="Crotti E."/>
            <person name="Comandatore F."/>
            <person name="Degli Esposti M."/>
            <person name="Ricci I."/>
            <person name="Alma A."/>
            <person name="Favia G."/>
            <person name="Bandi C."/>
            <person name="Daffonchio D."/>
        </authorList>
    </citation>
    <scope>NUCLEOTIDE SEQUENCE [LARGE SCALE GENOMIC DNA]</scope>
    <source>
        <strain evidence="1 2">SF2.1</strain>
    </source>
</reference>
<name>A0A060QJG7_9PROT</name>
<dbReference type="Proteomes" id="UP000027583">
    <property type="component" value="Unassembled WGS sequence"/>
</dbReference>
<comment type="caution">
    <text evidence="1">The sequence shown here is derived from an EMBL/GenBank/DDBJ whole genome shotgun (WGS) entry which is preliminary data.</text>
</comment>